<dbReference type="PROSITE" id="PS51043">
    <property type="entry name" value="DDHD"/>
    <property type="match status" value="1"/>
</dbReference>
<proteinExistence type="predicted"/>
<dbReference type="InterPro" id="IPR058055">
    <property type="entry name" value="PA-PLA1"/>
</dbReference>
<feature type="compositionally biased region" description="Polar residues" evidence="1">
    <location>
        <begin position="103"/>
        <end position="132"/>
    </location>
</feature>
<organism evidence="3 4">
    <name type="scientific">Gomphillus americanus</name>
    <dbReference type="NCBI Taxonomy" id="1940652"/>
    <lineage>
        <taxon>Eukaryota</taxon>
        <taxon>Fungi</taxon>
        <taxon>Dikarya</taxon>
        <taxon>Ascomycota</taxon>
        <taxon>Pezizomycotina</taxon>
        <taxon>Lecanoromycetes</taxon>
        <taxon>OSLEUM clade</taxon>
        <taxon>Ostropomycetidae</taxon>
        <taxon>Ostropales</taxon>
        <taxon>Graphidaceae</taxon>
        <taxon>Gomphilloideae</taxon>
        <taxon>Gomphillus</taxon>
    </lineage>
</organism>
<dbReference type="GO" id="GO:0046872">
    <property type="term" value="F:metal ion binding"/>
    <property type="evidence" value="ECO:0007669"/>
    <property type="project" value="InterPro"/>
</dbReference>
<dbReference type="GO" id="GO:0005737">
    <property type="term" value="C:cytoplasm"/>
    <property type="evidence" value="ECO:0007669"/>
    <property type="project" value="TreeGrafter"/>
</dbReference>
<evidence type="ECO:0000313" key="4">
    <source>
        <dbReference type="Proteomes" id="UP000664169"/>
    </source>
</evidence>
<feature type="compositionally biased region" description="Low complexity" evidence="1">
    <location>
        <begin position="153"/>
        <end position="168"/>
    </location>
</feature>
<keyword evidence="4" id="KW-1185">Reference proteome</keyword>
<evidence type="ECO:0000313" key="3">
    <source>
        <dbReference type="EMBL" id="CAF9910294.1"/>
    </source>
</evidence>
<feature type="domain" description="DDHD" evidence="2">
    <location>
        <begin position="641"/>
        <end position="835"/>
    </location>
</feature>
<dbReference type="InterPro" id="IPR029058">
    <property type="entry name" value="AB_hydrolase_fold"/>
</dbReference>
<feature type="region of interest" description="Disordered" evidence="1">
    <location>
        <begin position="102"/>
        <end position="214"/>
    </location>
</feature>
<dbReference type="SUPFAM" id="SSF53474">
    <property type="entry name" value="alpha/beta-Hydrolases"/>
    <property type="match status" value="1"/>
</dbReference>
<dbReference type="PANTHER" id="PTHR23509">
    <property type="entry name" value="PA-PL1 PHOSPHOLIPASE FAMILY"/>
    <property type="match status" value="1"/>
</dbReference>
<dbReference type="AlphaFoldDB" id="A0A8H3EPI4"/>
<evidence type="ECO:0000259" key="2">
    <source>
        <dbReference type="PROSITE" id="PS51043"/>
    </source>
</evidence>
<feature type="compositionally biased region" description="Basic and acidic residues" evidence="1">
    <location>
        <begin position="134"/>
        <end position="148"/>
    </location>
</feature>
<feature type="compositionally biased region" description="Polar residues" evidence="1">
    <location>
        <begin position="197"/>
        <end position="207"/>
    </location>
</feature>
<name>A0A8H3EPI4_9LECA</name>
<comment type="caution">
    <text evidence="3">The sequence shown here is derived from an EMBL/GenBank/DDBJ whole genome shotgun (WGS) entry which is preliminary data.</text>
</comment>
<dbReference type="GO" id="GO:0004620">
    <property type="term" value="F:phospholipase activity"/>
    <property type="evidence" value="ECO:0007669"/>
    <property type="project" value="TreeGrafter"/>
</dbReference>
<dbReference type="OrthoDB" id="69269at2759"/>
<dbReference type="Pfam" id="PF02862">
    <property type="entry name" value="DDHD"/>
    <property type="match status" value="2"/>
</dbReference>
<dbReference type="Proteomes" id="UP000664169">
    <property type="component" value="Unassembled WGS sequence"/>
</dbReference>
<reference evidence="3" key="1">
    <citation type="submission" date="2021-03" db="EMBL/GenBank/DDBJ databases">
        <authorList>
            <person name="Tagirdzhanova G."/>
        </authorList>
    </citation>
    <scope>NUCLEOTIDE SEQUENCE</scope>
</reference>
<dbReference type="InterPro" id="IPR004177">
    <property type="entry name" value="DDHD_dom"/>
</dbReference>
<accession>A0A8H3EPI4</accession>
<evidence type="ECO:0000256" key="1">
    <source>
        <dbReference type="SAM" id="MobiDB-lite"/>
    </source>
</evidence>
<protein>
    <recommendedName>
        <fullName evidence="2">DDHD domain-containing protein</fullName>
    </recommendedName>
</protein>
<dbReference type="PANTHER" id="PTHR23509:SF6">
    <property type="entry name" value="PHOSPHOLIPASE C1020.13C-RELATED"/>
    <property type="match status" value="1"/>
</dbReference>
<sequence length="854" mass="96815">MAFQFHTYGPSCHLRRSEEQSQDPGKIPNLRAQFFHYSKQPIDEPLSTTLYTADPIIRPFSAYDNEVLEAKWQTFIKWRAQEKVDKSDREITVANPAPVTIAKATQPQSKTISSKYVSSGSDAESEFVTSPEATPKDDSRELLRELGQRQKSLSKPSPTSLLGTTPESIIRGRASELAKDATSPGRPGSMESRVKDSTATGSVTRSPSRPKMIPRQSTVAEFPKMETVVGLSRLHAVEFPSLQVKPIYWEQSIDVAPVMRATWFYKASMEPVEAPISNLLEKGYQYMKPWTETYRDEVASCLAFGPDAEKHLVYHLVPEMDNDDTHSRSDHDSIKIDREYRARGFLKKTPRAELIQQHSMFGVIYADDRLAQILRPNQLPSTSRGRQPLRDIVKHKQVGTIVVRGFDHRTWDKRHPLKQVYPPTQYRRRIAQPQVLASTSRNTRIVCHACEAERDDPNVTDLILVVHGIGQKLSERVESFAFTHSITTLRRDINELLLSSEMQPILRDDLGSIMCLPVNWRATLKDEPAKEAAEDEEEGFFTLEDVTVPHMLETRAFINDVFVDIPYYMSNKHDDMVSAVVREANRIYGAWCKNNSTFHGIGRVHIVGHSLGSVITMDILSKQPTKLTDEMSSFDIKESVFNFDTKNVFFLGSPLGFFFHLHHSKLRPRNGRLKEGAAMPNNAQLGEDEGLFGCPAVDNVYNLIHPQDPVSYRLNPCVDTKYAANLKQAIIPTLNIGWFGRRAQPLVRPTPSQVDSSVRPSMRNLPSNVEMEVHDFTKEEKAENQMYLLNDNGQIDWLLPLPGSFGIPYLSILYAHSSYWTSKDLVRFLVIEIGRASGRDQALPILKAKKKLER</sequence>
<gene>
    <name evidence="3" type="ORF">GOMPHAMPRED_007035</name>
</gene>
<dbReference type="EMBL" id="CAJPDQ010000005">
    <property type="protein sequence ID" value="CAF9910294.1"/>
    <property type="molecule type" value="Genomic_DNA"/>
</dbReference>
<dbReference type="SMART" id="SM01127">
    <property type="entry name" value="DDHD"/>
    <property type="match status" value="1"/>
</dbReference>